<evidence type="ECO:0000256" key="4">
    <source>
        <dbReference type="SAM" id="Coils"/>
    </source>
</evidence>
<dbReference type="GO" id="GO:0015562">
    <property type="term" value="F:efflux transmembrane transporter activity"/>
    <property type="evidence" value="ECO:0007669"/>
    <property type="project" value="TreeGrafter"/>
</dbReference>
<dbReference type="RefSeq" id="WP_113888801.1">
    <property type="nucleotide sequence ID" value="NZ_QNRK01000008.1"/>
</dbReference>
<evidence type="ECO:0000259" key="7">
    <source>
        <dbReference type="Pfam" id="PF25967"/>
    </source>
</evidence>
<organism evidence="8 9">
    <name type="scientific">Roseiarcus fermentans</name>
    <dbReference type="NCBI Taxonomy" id="1473586"/>
    <lineage>
        <taxon>Bacteria</taxon>
        <taxon>Pseudomonadati</taxon>
        <taxon>Pseudomonadota</taxon>
        <taxon>Alphaproteobacteria</taxon>
        <taxon>Hyphomicrobiales</taxon>
        <taxon>Roseiarcaceae</taxon>
        <taxon>Roseiarcus</taxon>
    </lineage>
</organism>
<comment type="caution">
    <text evidence="8">The sequence shown here is derived from an EMBL/GenBank/DDBJ whole genome shotgun (WGS) entry which is preliminary data.</text>
</comment>
<dbReference type="InterPro" id="IPR058792">
    <property type="entry name" value="Beta-barrel_RND_2"/>
</dbReference>
<evidence type="ECO:0000313" key="9">
    <source>
        <dbReference type="Proteomes" id="UP000253529"/>
    </source>
</evidence>
<comment type="similarity">
    <text evidence="2">Belongs to the membrane fusion protein (MFP) (TC 8.A.1) family.</text>
</comment>
<evidence type="ECO:0000313" key="8">
    <source>
        <dbReference type="EMBL" id="RBP15493.1"/>
    </source>
</evidence>
<feature type="domain" description="Multidrug resistance protein MdtA-like barrel-sandwich hybrid" evidence="5">
    <location>
        <begin position="87"/>
        <end position="236"/>
    </location>
</feature>
<dbReference type="Gene3D" id="1.10.287.470">
    <property type="entry name" value="Helix hairpin bin"/>
    <property type="match status" value="1"/>
</dbReference>
<dbReference type="InterPro" id="IPR058627">
    <property type="entry name" value="MdtA-like_C"/>
</dbReference>
<dbReference type="InterPro" id="IPR006143">
    <property type="entry name" value="RND_pump_MFP"/>
</dbReference>
<sequence length="415" mass="43682">MSSDSPPAPPKKKRRVLIFVSALALCAVGLAASGIMNRARSKQEVTAWTNAQIVPTVRVVSPERGSGEQDLILPGNVAAFVTGSLFARASGYVTAWNKDIGAHVSKGEILATISAPDLDQQLEEAKGQLVQLQAAVEQAQANADLGRVTDQRTAQLVTEGWSSKQQGDTDHLNAAARAAAVSVAKANVVAQQAAVGRLVELTGFEQIKAPFDGVVTARNVDIGDLVTAGGTTGRALFQVADIHRMRIYVNVPQAFLGNLAPGVKATLRLPGQKQTFEAELVSTSNSLAESSRTALIELQADNPDGKLWPGAFAEVHFHIPADPDRLSIPLTTLVFGAEGMRVAALDDDDKVVLKPVVVGRNLGNRLQIESGLSPSDRLVDGALESIQTGDKVKIADPDPNAVARVKAAPTKSPSL</sequence>
<dbReference type="Pfam" id="PF25954">
    <property type="entry name" value="Beta-barrel_RND_2"/>
    <property type="match status" value="1"/>
</dbReference>
<dbReference type="Gene3D" id="2.40.50.100">
    <property type="match status" value="1"/>
</dbReference>
<accession>A0A366FLB3</accession>
<feature type="coiled-coil region" evidence="4">
    <location>
        <begin position="115"/>
        <end position="142"/>
    </location>
</feature>
<dbReference type="Gene3D" id="2.40.30.170">
    <property type="match status" value="1"/>
</dbReference>
<dbReference type="Pfam" id="PF25917">
    <property type="entry name" value="BSH_RND"/>
    <property type="match status" value="1"/>
</dbReference>
<name>A0A366FLB3_9HYPH</name>
<evidence type="ECO:0000256" key="1">
    <source>
        <dbReference type="ARBA" id="ARBA00004196"/>
    </source>
</evidence>
<dbReference type="SUPFAM" id="SSF111369">
    <property type="entry name" value="HlyD-like secretion proteins"/>
    <property type="match status" value="1"/>
</dbReference>
<comment type="subcellular location">
    <subcellularLocation>
        <location evidence="1">Cell envelope</location>
    </subcellularLocation>
</comment>
<dbReference type="NCBIfam" id="TIGR01730">
    <property type="entry name" value="RND_mfp"/>
    <property type="match status" value="1"/>
</dbReference>
<keyword evidence="3" id="KW-0813">Transport</keyword>
<protein>
    <submittedName>
        <fullName evidence="8">RND family efflux transporter MFP subunit</fullName>
    </submittedName>
</protein>
<dbReference type="OrthoDB" id="9806939at2"/>
<dbReference type="Proteomes" id="UP000253529">
    <property type="component" value="Unassembled WGS sequence"/>
</dbReference>
<evidence type="ECO:0000259" key="6">
    <source>
        <dbReference type="Pfam" id="PF25954"/>
    </source>
</evidence>
<keyword evidence="4" id="KW-0175">Coiled coil</keyword>
<reference evidence="8 9" key="1">
    <citation type="submission" date="2018-06" db="EMBL/GenBank/DDBJ databases">
        <title>Genomic Encyclopedia of Type Strains, Phase IV (KMG-IV): sequencing the most valuable type-strain genomes for metagenomic binning, comparative biology and taxonomic classification.</title>
        <authorList>
            <person name="Goeker M."/>
        </authorList>
    </citation>
    <scope>NUCLEOTIDE SEQUENCE [LARGE SCALE GENOMIC DNA]</scope>
    <source>
        <strain evidence="8 9">DSM 24875</strain>
    </source>
</reference>
<dbReference type="Pfam" id="PF25967">
    <property type="entry name" value="RND-MFP_C"/>
    <property type="match status" value="1"/>
</dbReference>
<dbReference type="PANTHER" id="PTHR30469:SF37">
    <property type="entry name" value="RAGD PROTEIN"/>
    <property type="match status" value="1"/>
</dbReference>
<dbReference type="InterPro" id="IPR058625">
    <property type="entry name" value="MdtA-like_BSH"/>
</dbReference>
<dbReference type="GO" id="GO:1990281">
    <property type="term" value="C:efflux pump complex"/>
    <property type="evidence" value="ECO:0007669"/>
    <property type="project" value="TreeGrafter"/>
</dbReference>
<dbReference type="Gene3D" id="2.40.420.20">
    <property type="match status" value="1"/>
</dbReference>
<evidence type="ECO:0000256" key="2">
    <source>
        <dbReference type="ARBA" id="ARBA00009477"/>
    </source>
</evidence>
<keyword evidence="9" id="KW-1185">Reference proteome</keyword>
<evidence type="ECO:0000256" key="3">
    <source>
        <dbReference type="ARBA" id="ARBA00022448"/>
    </source>
</evidence>
<evidence type="ECO:0000259" key="5">
    <source>
        <dbReference type="Pfam" id="PF25917"/>
    </source>
</evidence>
<dbReference type="AlphaFoldDB" id="A0A366FLB3"/>
<dbReference type="EMBL" id="QNRK01000008">
    <property type="protein sequence ID" value="RBP15493.1"/>
    <property type="molecule type" value="Genomic_DNA"/>
</dbReference>
<gene>
    <name evidence="8" type="ORF">DFR50_10849</name>
</gene>
<feature type="domain" description="Multidrug resistance protein MdtA-like C-terminal permuted SH3" evidence="7">
    <location>
        <begin position="328"/>
        <end position="379"/>
    </location>
</feature>
<feature type="domain" description="CusB-like beta-barrel" evidence="6">
    <location>
        <begin position="249"/>
        <end position="318"/>
    </location>
</feature>
<dbReference type="PANTHER" id="PTHR30469">
    <property type="entry name" value="MULTIDRUG RESISTANCE PROTEIN MDTA"/>
    <property type="match status" value="1"/>
</dbReference>
<proteinExistence type="inferred from homology"/>